<dbReference type="RefSeq" id="WP_043345843.1">
    <property type="nucleotide sequence ID" value="NZ_CP003811.1"/>
</dbReference>
<evidence type="ECO:0000256" key="2">
    <source>
        <dbReference type="SAM" id="MobiDB-lite"/>
    </source>
</evidence>
<gene>
    <name evidence="3" type="ORF">MOC_1243</name>
</gene>
<evidence type="ECO:0000313" key="3">
    <source>
        <dbReference type="EMBL" id="AIQ88998.1"/>
    </source>
</evidence>
<dbReference type="GeneID" id="96603574"/>
<protein>
    <submittedName>
        <fullName evidence="3">Protein of unassigned function</fullName>
    </submittedName>
</protein>
<evidence type="ECO:0000256" key="1">
    <source>
        <dbReference type="ARBA" id="ARBA00005701"/>
    </source>
</evidence>
<dbReference type="AlphaFoldDB" id="A0A089NT45"/>
<name>A0A089NT45_9HYPH</name>
<dbReference type="STRING" id="693986.MOC_1243"/>
<evidence type="ECO:0000313" key="4">
    <source>
        <dbReference type="Proteomes" id="UP000029492"/>
    </source>
</evidence>
<dbReference type="Pfam" id="PF07896">
    <property type="entry name" value="DUF1674"/>
    <property type="match status" value="1"/>
</dbReference>
<comment type="similarity">
    <text evidence="1">Belongs to the SDHAF4 family.</text>
</comment>
<feature type="region of interest" description="Disordered" evidence="2">
    <location>
        <begin position="1"/>
        <end position="44"/>
    </location>
</feature>
<dbReference type="EMBL" id="CP003811">
    <property type="protein sequence ID" value="AIQ88998.1"/>
    <property type="molecule type" value="Genomic_DNA"/>
</dbReference>
<dbReference type="KEGG" id="mor:MOC_1243"/>
<dbReference type="InterPro" id="IPR012875">
    <property type="entry name" value="SDHF4"/>
</dbReference>
<dbReference type="eggNOG" id="COG5508">
    <property type="taxonomic scope" value="Bacteria"/>
</dbReference>
<reference evidence="3 4" key="1">
    <citation type="journal article" date="2014" name="PLoS ONE">
        <title>Genome Information of Methylobacterium oryzae, a Plant-Probiotic Methylotroph in the Phyllosphere.</title>
        <authorList>
            <person name="Kwak M.J."/>
            <person name="Jeong H."/>
            <person name="Madhaiyan M."/>
            <person name="Lee Y."/>
            <person name="Sa T.M."/>
            <person name="Oh T.K."/>
            <person name="Kim J.F."/>
        </authorList>
    </citation>
    <scope>NUCLEOTIDE SEQUENCE [LARGE SCALE GENOMIC DNA]</scope>
    <source>
        <strain evidence="3 4">CBMB20</strain>
    </source>
</reference>
<dbReference type="Proteomes" id="UP000029492">
    <property type="component" value="Chromosome"/>
</dbReference>
<feature type="compositionally biased region" description="Low complexity" evidence="2">
    <location>
        <begin position="24"/>
        <end position="39"/>
    </location>
</feature>
<dbReference type="HOGENOM" id="CLU_160299_1_1_5"/>
<proteinExistence type="inferred from homology"/>
<accession>A0A089NT45</accession>
<keyword evidence="4" id="KW-1185">Reference proteome</keyword>
<sequence>MQEPTAQDPHRQDPDGPEAGDGTAPPRALSPAAQRALAEAAERRAAIDARAAEISARPERQGRGGLEPVRYDDWEVKGLAVDF</sequence>
<organism evidence="3 4">
    <name type="scientific">Methylobacterium oryzae CBMB20</name>
    <dbReference type="NCBI Taxonomy" id="693986"/>
    <lineage>
        <taxon>Bacteria</taxon>
        <taxon>Pseudomonadati</taxon>
        <taxon>Pseudomonadota</taxon>
        <taxon>Alphaproteobacteria</taxon>
        <taxon>Hyphomicrobiales</taxon>
        <taxon>Methylobacteriaceae</taxon>
        <taxon>Methylobacterium</taxon>
    </lineage>
</organism>